<evidence type="ECO:0000313" key="2">
    <source>
        <dbReference type="Proteomes" id="UP000503349"/>
    </source>
</evidence>
<sequence length="57" mass="6508">MFTDVYSRPTSDTCKSASPLIKGEPVPMVQQYMDLENLLDNKVSFDTDIDFIYENAN</sequence>
<protein>
    <submittedName>
        <fullName evidence="1">Uncharacterized protein</fullName>
    </submittedName>
</protein>
<reference evidence="2" key="2">
    <citation type="submission" date="2019-02" db="EMBL/GenBank/DDBJ databases">
        <title>Opniocepnalus argus Var Kimnra genome.</title>
        <authorList>
            <person name="Zhou C."/>
            <person name="Xiao S."/>
        </authorList>
    </citation>
    <scope>NUCLEOTIDE SEQUENCE [LARGE SCALE GENOMIC DNA]</scope>
</reference>
<name>A0A6G1QBA7_CHAAH</name>
<organism evidence="1 2">
    <name type="scientific">Channa argus</name>
    <name type="common">Northern snakehead</name>
    <name type="synonym">Ophicephalus argus</name>
    <dbReference type="NCBI Taxonomy" id="215402"/>
    <lineage>
        <taxon>Eukaryota</taxon>
        <taxon>Metazoa</taxon>
        <taxon>Chordata</taxon>
        <taxon>Craniata</taxon>
        <taxon>Vertebrata</taxon>
        <taxon>Euteleostomi</taxon>
        <taxon>Actinopterygii</taxon>
        <taxon>Neopterygii</taxon>
        <taxon>Teleostei</taxon>
        <taxon>Neoteleostei</taxon>
        <taxon>Acanthomorphata</taxon>
        <taxon>Anabantaria</taxon>
        <taxon>Anabantiformes</taxon>
        <taxon>Channoidei</taxon>
        <taxon>Channidae</taxon>
        <taxon>Channa</taxon>
    </lineage>
</organism>
<dbReference type="Proteomes" id="UP000503349">
    <property type="component" value="Chromosome 15"/>
</dbReference>
<dbReference type="EMBL" id="CM015726">
    <property type="protein sequence ID" value="KAF3699704.1"/>
    <property type="molecule type" value="Genomic_DNA"/>
</dbReference>
<evidence type="ECO:0000313" key="1">
    <source>
        <dbReference type="EMBL" id="KAF3699704.1"/>
    </source>
</evidence>
<reference evidence="1 2" key="1">
    <citation type="submission" date="2019-02" db="EMBL/GenBank/DDBJ databases">
        <title>Opniocepnalus argus genome.</title>
        <authorList>
            <person name="Zhou C."/>
            <person name="Xiao S."/>
        </authorList>
    </citation>
    <scope>NUCLEOTIDE SEQUENCE [LARGE SCALE GENOMIC DNA]</scope>
    <source>
        <strain evidence="1">OARG1902GOOAL</strain>
        <tissue evidence="1">Muscle</tissue>
    </source>
</reference>
<proteinExistence type="predicted"/>
<gene>
    <name evidence="1" type="ORF">EXN66_Car015391</name>
</gene>
<dbReference type="AlphaFoldDB" id="A0A6G1QBA7"/>
<accession>A0A6G1QBA7</accession>
<keyword evidence="2" id="KW-1185">Reference proteome</keyword>